<evidence type="ECO:0000256" key="2">
    <source>
        <dbReference type="SAM" id="Phobius"/>
    </source>
</evidence>
<dbReference type="AlphaFoldDB" id="A0A0C2WVY5"/>
<feature type="region of interest" description="Disordered" evidence="1">
    <location>
        <begin position="383"/>
        <end position="483"/>
    </location>
</feature>
<feature type="compositionally biased region" description="Gly residues" evidence="1">
    <location>
        <begin position="31"/>
        <end position="47"/>
    </location>
</feature>
<reference evidence="4 5" key="1">
    <citation type="submission" date="2014-04" db="EMBL/GenBank/DDBJ databases">
        <authorList>
            <consortium name="DOE Joint Genome Institute"/>
            <person name="Kuo A."/>
            <person name="Zuccaro A."/>
            <person name="Kohler A."/>
            <person name="Nagy L.G."/>
            <person name="Floudas D."/>
            <person name="Copeland A."/>
            <person name="Barry K.W."/>
            <person name="Cichocki N."/>
            <person name="Veneault-Fourrey C."/>
            <person name="LaButti K."/>
            <person name="Lindquist E.A."/>
            <person name="Lipzen A."/>
            <person name="Lundell T."/>
            <person name="Morin E."/>
            <person name="Murat C."/>
            <person name="Sun H."/>
            <person name="Tunlid A."/>
            <person name="Henrissat B."/>
            <person name="Grigoriev I.V."/>
            <person name="Hibbett D.S."/>
            <person name="Martin F."/>
            <person name="Nordberg H.P."/>
            <person name="Cantor M.N."/>
            <person name="Hua S.X."/>
        </authorList>
    </citation>
    <scope>NUCLEOTIDE SEQUENCE [LARGE SCALE GENOMIC DNA]</scope>
    <source>
        <strain evidence="4 5">MAFF 305830</strain>
    </source>
</reference>
<feature type="signal peptide" evidence="3">
    <location>
        <begin position="1"/>
        <end position="19"/>
    </location>
</feature>
<feature type="region of interest" description="Disordered" evidence="1">
    <location>
        <begin position="31"/>
        <end position="85"/>
    </location>
</feature>
<keyword evidence="2" id="KW-0472">Membrane</keyword>
<dbReference type="OrthoDB" id="3365917at2759"/>
<feature type="chain" id="PRO_5002158520" description="Glycoside hydrolase family 16 protein" evidence="3">
    <location>
        <begin position="20"/>
        <end position="483"/>
    </location>
</feature>
<dbReference type="Proteomes" id="UP000054097">
    <property type="component" value="Unassembled WGS sequence"/>
</dbReference>
<keyword evidence="2" id="KW-0812">Transmembrane</keyword>
<evidence type="ECO:0008006" key="6">
    <source>
        <dbReference type="Google" id="ProtNLM"/>
    </source>
</evidence>
<keyword evidence="5" id="KW-1185">Reference proteome</keyword>
<proteinExistence type="predicted"/>
<name>A0A0C2WVY5_SERVB</name>
<evidence type="ECO:0000256" key="3">
    <source>
        <dbReference type="SAM" id="SignalP"/>
    </source>
</evidence>
<organism evidence="4 5">
    <name type="scientific">Serendipita vermifera MAFF 305830</name>
    <dbReference type="NCBI Taxonomy" id="933852"/>
    <lineage>
        <taxon>Eukaryota</taxon>
        <taxon>Fungi</taxon>
        <taxon>Dikarya</taxon>
        <taxon>Basidiomycota</taxon>
        <taxon>Agaricomycotina</taxon>
        <taxon>Agaricomycetes</taxon>
        <taxon>Sebacinales</taxon>
        <taxon>Serendipitaceae</taxon>
        <taxon>Serendipita</taxon>
    </lineage>
</organism>
<dbReference type="STRING" id="933852.A0A0C2WVY5"/>
<feature type="transmembrane region" description="Helical" evidence="2">
    <location>
        <begin position="342"/>
        <end position="361"/>
    </location>
</feature>
<evidence type="ECO:0000256" key="1">
    <source>
        <dbReference type="SAM" id="MobiDB-lite"/>
    </source>
</evidence>
<reference evidence="5" key="2">
    <citation type="submission" date="2015-01" db="EMBL/GenBank/DDBJ databases">
        <title>Evolutionary Origins and Diversification of the Mycorrhizal Mutualists.</title>
        <authorList>
            <consortium name="DOE Joint Genome Institute"/>
            <consortium name="Mycorrhizal Genomics Consortium"/>
            <person name="Kohler A."/>
            <person name="Kuo A."/>
            <person name="Nagy L.G."/>
            <person name="Floudas D."/>
            <person name="Copeland A."/>
            <person name="Barry K.W."/>
            <person name="Cichocki N."/>
            <person name="Veneault-Fourrey C."/>
            <person name="LaButti K."/>
            <person name="Lindquist E.A."/>
            <person name="Lipzen A."/>
            <person name="Lundell T."/>
            <person name="Morin E."/>
            <person name="Murat C."/>
            <person name="Riley R."/>
            <person name="Ohm R."/>
            <person name="Sun H."/>
            <person name="Tunlid A."/>
            <person name="Henrissat B."/>
            <person name="Grigoriev I.V."/>
            <person name="Hibbett D.S."/>
            <person name="Martin F."/>
        </authorList>
    </citation>
    <scope>NUCLEOTIDE SEQUENCE [LARGE SCALE GENOMIC DNA]</scope>
    <source>
        <strain evidence="5">MAFF 305830</strain>
    </source>
</reference>
<feature type="compositionally biased region" description="Low complexity" evidence="1">
    <location>
        <begin position="48"/>
        <end position="66"/>
    </location>
</feature>
<accession>A0A0C2WVY5</accession>
<evidence type="ECO:0000313" key="4">
    <source>
        <dbReference type="EMBL" id="KIM30323.1"/>
    </source>
</evidence>
<feature type="compositionally biased region" description="Pro residues" evidence="1">
    <location>
        <begin position="429"/>
        <end position="440"/>
    </location>
</feature>
<sequence length="483" mass="50736">MRLIYQFIAILCLVEAASSIAISLPRGLSLKGGGGGGGRGGGGGGGRSSSSGGTRSSGSSSSSSGTYVPTGPAGRGGSGNTGRPAIVSSAAANRAANYFSPGGGQRVILPSTSVFKGREMGGGARADVAGTRGYGSGYPYYQGDIRRTGVIGQPFPFGFWPVYWGGHGHSHEYGGNATVEAERPGGEQVIILLAPTVNDTTWSSTPIGQGNESLWMIGDRESVTALLSLLVDPSSSYTYGCGVKTGTPIPFNGTSTQSPVRFENVVQWYRSSSFALAYQRYNNSYALSPLNETTRVDWSESTPLPSTFESSSFLQCVNKTITAALPILDAEQETHALSPGEIAGIVIGSIAAALLLIVLLVPPVRRPVFKKLKALKSRNIKYTPVAGTTNPPKKPVVETAADREPASPPPPSFPLPVHYDPYNPEKASIPPPSMPSPSPSPRLNSNLAIPRNERDSVYSTQTLVEDAEKGYGHHRKSSSFNLK</sequence>
<keyword evidence="2" id="KW-1133">Transmembrane helix</keyword>
<evidence type="ECO:0000313" key="5">
    <source>
        <dbReference type="Proteomes" id="UP000054097"/>
    </source>
</evidence>
<protein>
    <recommendedName>
        <fullName evidence="6">Glycoside hydrolase family 16 protein</fullName>
    </recommendedName>
</protein>
<keyword evidence="3" id="KW-0732">Signal</keyword>
<dbReference type="HOGENOM" id="CLU_044513_0_0_1"/>
<gene>
    <name evidence="4" type="ORF">M408DRAFT_328339</name>
</gene>
<dbReference type="EMBL" id="KN824285">
    <property type="protein sequence ID" value="KIM30323.1"/>
    <property type="molecule type" value="Genomic_DNA"/>
</dbReference>